<gene>
    <name evidence="2" type="ORF">K444DRAFT_626948</name>
</gene>
<dbReference type="RefSeq" id="XP_024740113.1">
    <property type="nucleotide sequence ID" value="XM_024882740.1"/>
</dbReference>
<dbReference type="InParanoid" id="A0A2J6TJK6"/>
<evidence type="ECO:0000256" key="1">
    <source>
        <dbReference type="SAM" id="MobiDB-lite"/>
    </source>
</evidence>
<sequence>MLTQPASTEAGETPQAAIAPDASSTTHTENSTASPDTLHSTQDHPISTQPEASPLLHHAKVLEALSEVPPQENTAISEQPNPGTANEISGTTVEAHYSATASVLTPMPDAHAASSPDQSVPVQENSLHNATVHPPAGPLSSLSLRGEDNGEEGPT</sequence>
<reference evidence="2 3" key="1">
    <citation type="submission" date="2016-04" db="EMBL/GenBank/DDBJ databases">
        <title>A degradative enzymes factory behind the ericoid mycorrhizal symbiosis.</title>
        <authorList>
            <consortium name="DOE Joint Genome Institute"/>
            <person name="Martino E."/>
            <person name="Morin E."/>
            <person name="Grelet G."/>
            <person name="Kuo A."/>
            <person name="Kohler A."/>
            <person name="Daghino S."/>
            <person name="Barry K."/>
            <person name="Choi C."/>
            <person name="Cichocki N."/>
            <person name="Clum A."/>
            <person name="Copeland A."/>
            <person name="Hainaut M."/>
            <person name="Haridas S."/>
            <person name="Labutti K."/>
            <person name="Lindquist E."/>
            <person name="Lipzen A."/>
            <person name="Khouja H.-R."/>
            <person name="Murat C."/>
            <person name="Ohm R."/>
            <person name="Olson A."/>
            <person name="Spatafora J."/>
            <person name="Veneault-Fourrey C."/>
            <person name="Henrissat B."/>
            <person name="Grigoriev I."/>
            <person name="Martin F."/>
            <person name="Perotto S."/>
        </authorList>
    </citation>
    <scope>NUCLEOTIDE SEQUENCE [LARGE SCALE GENOMIC DNA]</scope>
    <source>
        <strain evidence="2 3">E</strain>
    </source>
</reference>
<feature type="compositionally biased region" description="Polar residues" evidence="1">
    <location>
        <begin position="71"/>
        <end position="92"/>
    </location>
</feature>
<name>A0A2J6TJK6_9HELO</name>
<feature type="compositionally biased region" description="Polar residues" evidence="1">
    <location>
        <begin position="22"/>
        <end position="51"/>
    </location>
</feature>
<protein>
    <submittedName>
        <fullName evidence="2">Uncharacterized protein</fullName>
    </submittedName>
</protein>
<feature type="region of interest" description="Disordered" evidence="1">
    <location>
        <begin position="1"/>
        <end position="155"/>
    </location>
</feature>
<evidence type="ECO:0000313" key="2">
    <source>
        <dbReference type="EMBL" id="PMD63209.1"/>
    </source>
</evidence>
<dbReference type="AlphaFoldDB" id="A0A2J6TJK6"/>
<keyword evidence="3" id="KW-1185">Reference proteome</keyword>
<dbReference type="Proteomes" id="UP000235371">
    <property type="component" value="Unassembled WGS sequence"/>
</dbReference>
<proteinExistence type="predicted"/>
<dbReference type="GeneID" id="36590817"/>
<evidence type="ECO:0000313" key="3">
    <source>
        <dbReference type="Proteomes" id="UP000235371"/>
    </source>
</evidence>
<organism evidence="2 3">
    <name type="scientific">Hyaloscypha bicolor E</name>
    <dbReference type="NCBI Taxonomy" id="1095630"/>
    <lineage>
        <taxon>Eukaryota</taxon>
        <taxon>Fungi</taxon>
        <taxon>Dikarya</taxon>
        <taxon>Ascomycota</taxon>
        <taxon>Pezizomycotina</taxon>
        <taxon>Leotiomycetes</taxon>
        <taxon>Helotiales</taxon>
        <taxon>Hyaloscyphaceae</taxon>
        <taxon>Hyaloscypha</taxon>
        <taxon>Hyaloscypha bicolor</taxon>
    </lineage>
</organism>
<accession>A0A2J6TJK6</accession>
<dbReference type="EMBL" id="KZ613782">
    <property type="protein sequence ID" value="PMD63209.1"/>
    <property type="molecule type" value="Genomic_DNA"/>
</dbReference>
<feature type="compositionally biased region" description="Polar residues" evidence="1">
    <location>
        <begin position="115"/>
        <end position="129"/>
    </location>
</feature>